<evidence type="ECO:0000256" key="1">
    <source>
        <dbReference type="SAM" id="Coils"/>
    </source>
</evidence>
<keyword evidence="3" id="KW-1185">Reference proteome</keyword>
<keyword evidence="1" id="KW-0175">Coiled coil</keyword>
<organism evidence="2 3">
    <name type="scientific">Corynebacterium heidelbergense</name>
    <dbReference type="NCBI Taxonomy" id="2055947"/>
    <lineage>
        <taxon>Bacteria</taxon>
        <taxon>Bacillati</taxon>
        <taxon>Actinomycetota</taxon>
        <taxon>Actinomycetes</taxon>
        <taxon>Mycobacteriales</taxon>
        <taxon>Corynebacteriaceae</taxon>
        <taxon>Corynebacterium</taxon>
    </lineage>
</organism>
<accession>A0A364V660</accession>
<gene>
    <name evidence="2" type="ORF">DLJ54_04825</name>
</gene>
<protein>
    <submittedName>
        <fullName evidence="2">Uncharacterized protein</fullName>
    </submittedName>
</protein>
<name>A0A364V660_9CORY</name>
<sequence>MVTTMSSSPYEDVMNRFMQSVEQASAEFEAELKKHTEALRRANESGMLTGAGESEEPGVAEQARGEVASLNKEKPHHVGARRIFTAE</sequence>
<evidence type="ECO:0000313" key="3">
    <source>
        <dbReference type="Proteomes" id="UP000251577"/>
    </source>
</evidence>
<dbReference type="Proteomes" id="UP000251577">
    <property type="component" value="Unassembled WGS sequence"/>
</dbReference>
<comment type="caution">
    <text evidence="2">The sequence shown here is derived from an EMBL/GenBank/DDBJ whole genome shotgun (WGS) entry which is preliminary data.</text>
</comment>
<dbReference type="AlphaFoldDB" id="A0A364V660"/>
<proteinExistence type="predicted"/>
<reference evidence="2 3" key="1">
    <citation type="journal article" date="2018" name="Syst. Appl. Microbiol.">
        <title>Corynebacterium heidelbergense sp. nov., isolated from the preen glands of Egyptian geese (Alopochen aegyptiacus).</title>
        <authorList>
            <person name="Braun M.S."/>
            <person name="Wang E."/>
            <person name="Zimmermann S."/>
            <person name="Wink M."/>
        </authorList>
    </citation>
    <scope>NUCLEOTIDE SEQUENCE [LARGE SCALE GENOMIC DNA]</scope>
    <source>
        <strain evidence="2 3">647</strain>
    </source>
</reference>
<dbReference type="EMBL" id="QHCV01000037">
    <property type="protein sequence ID" value="RAV32127.1"/>
    <property type="molecule type" value="Genomic_DNA"/>
</dbReference>
<evidence type="ECO:0000313" key="2">
    <source>
        <dbReference type="EMBL" id="RAV32127.1"/>
    </source>
</evidence>
<feature type="coiled-coil region" evidence="1">
    <location>
        <begin position="18"/>
        <end position="45"/>
    </location>
</feature>